<accession>A0A0D7AXY9</accession>
<reference evidence="4 5" key="1">
    <citation type="journal article" date="2015" name="Fungal Genet. Biol.">
        <title>Evolution of novel wood decay mechanisms in Agaricales revealed by the genome sequences of Fistulina hepatica and Cylindrobasidium torrendii.</title>
        <authorList>
            <person name="Floudas D."/>
            <person name="Held B.W."/>
            <person name="Riley R."/>
            <person name="Nagy L.G."/>
            <person name="Koehler G."/>
            <person name="Ransdell A.S."/>
            <person name="Younus H."/>
            <person name="Chow J."/>
            <person name="Chiniquy J."/>
            <person name="Lipzen A."/>
            <person name="Tritt A."/>
            <person name="Sun H."/>
            <person name="Haridas S."/>
            <person name="LaButti K."/>
            <person name="Ohm R.A."/>
            <person name="Kues U."/>
            <person name="Blanchette R.A."/>
            <person name="Grigoriev I.V."/>
            <person name="Minto R.E."/>
            <person name="Hibbett D.S."/>
        </authorList>
    </citation>
    <scope>NUCLEOTIDE SEQUENCE [LARGE SCALE GENOMIC DNA]</scope>
    <source>
        <strain evidence="4 5">FP15055 ss-10</strain>
    </source>
</reference>
<dbReference type="PANTHER" id="PTHR45705">
    <property type="entry name" value="FI20236P1"/>
    <property type="match status" value="1"/>
</dbReference>
<dbReference type="CDD" id="cd08839">
    <property type="entry name" value="ArfGap_SMAP"/>
    <property type="match status" value="1"/>
</dbReference>
<evidence type="ECO:0000313" key="4">
    <source>
        <dbReference type="EMBL" id="KIY62141.1"/>
    </source>
</evidence>
<dbReference type="EMBL" id="KN880819">
    <property type="protein sequence ID" value="KIY62141.1"/>
    <property type="molecule type" value="Genomic_DNA"/>
</dbReference>
<dbReference type="Proteomes" id="UP000054007">
    <property type="component" value="Unassembled WGS sequence"/>
</dbReference>
<dbReference type="AlphaFoldDB" id="A0A0D7AXY9"/>
<dbReference type="InterPro" id="IPR038508">
    <property type="entry name" value="ArfGAP_dom_sf"/>
</dbReference>
<dbReference type="STRING" id="1314674.A0A0D7AXY9"/>
<keyword evidence="1" id="KW-0479">Metal-binding</keyword>
<dbReference type="Gene3D" id="1.10.220.150">
    <property type="entry name" value="Arf GTPase activating protein"/>
    <property type="match status" value="1"/>
</dbReference>
<keyword evidence="5" id="KW-1185">Reference proteome</keyword>
<dbReference type="GO" id="GO:0008270">
    <property type="term" value="F:zinc ion binding"/>
    <property type="evidence" value="ECO:0007669"/>
    <property type="project" value="UniProtKB-KW"/>
</dbReference>
<evidence type="ECO:0000256" key="2">
    <source>
        <dbReference type="SAM" id="MobiDB-lite"/>
    </source>
</evidence>
<dbReference type="PROSITE" id="PS50115">
    <property type="entry name" value="ARFGAP"/>
    <property type="match status" value="1"/>
</dbReference>
<organism evidence="4 5">
    <name type="scientific">Cylindrobasidium torrendii FP15055 ss-10</name>
    <dbReference type="NCBI Taxonomy" id="1314674"/>
    <lineage>
        <taxon>Eukaryota</taxon>
        <taxon>Fungi</taxon>
        <taxon>Dikarya</taxon>
        <taxon>Basidiomycota</taxon>
        <taxon>Agaricomycotina</taxon>
        <taxon>Agaricomycetes</taxon>
        <taxon>Agaricomycetidae</taxon>
        <taxon>Agaricales</taxon>
        <taxon>Marasmiineae</taxon>
        <taxon>Physalacriaceae</taxon>
        <taxon>Cylindrobasidium</taxon>
    </lineage>
</organism>
<feature type="compositionally biased region" description="Pro residues" evidence="2">
    <location>
        <begin position="183"/>
        <end position="205"/>
    </location>
</feature>
<evidence type="ECO:0000259" key="3">
    <source>
        <dbReference type="PROSITE" id="PS50115"/>
    </source>
</evidence>
<keyword evidence="1" id="KW-0862">Zinc</keyword>
<name>A0A0D7AXY9_9AGAR</name>
<feature type="compositionally biased region" description="Low complexity" evidence="2">
    <location>
        <begin position="327"/>
        <end position="347"/>
    </location>
</feature>
<feature type="compositionally biased region" description="Polar residues" evidence="2">
    <location>
        <begin position="152"/>
        <end position="166"/>
    </location>
</feature>
<feature type="region of interest" description="Disordered" evidence="2">
    <location>
        <begin position="310"/>
        <end position="365"/>
    </location>
</feature>
<feature type="compositionally biased region" description="Polar residues" evidence="2">
    <location>
        <begin position="311"/>
        <end position="323"/>
    </location>
</feature>
<gene>
    <name evidence="4" type="ORF">CYLTODRAFT_404933</name>
</gene>
<dbReference type="PANTHER" id="PTHR45705:SF14">
    <property type="entry name" value="ARF-GAP DOMAIN-CONTAINING PROTEIN"/>
    <property type="match status" value="1"/>
</dbReference>
<proteinExistence type="predicted"/>
<dbReference type="Pfam" id="PF01412">
    <property type="entry name" value="ArfGap"/>
    <property type="match status" value="1"/>
</dbReference>
<dbReference type="SMART" id="SM00105">
    <property type="entry name" value="ArfGap"/>
    <property type="match status" value="1"/>
</dbReference>
<sequence length="365" mass="38687">MSRQDKVKTEQFTRTLRELVKRPENKVCSDCKKNDPRWASWNLGVFLCIRCSGIHRSMGTHISRVKSVDLDLWTPEQMDSIQKWGNARANAYWEAHLKQGHIPPEHKIESFIRSKYESRRWAMEGPVPSDPSVLDGGGAVEAPAATLVSQAPTAAPVNPSTRSAVATQPAPRHSLLSSNFRNTPPPQVSAKPTPAPAPAPAPAAPNPAEDLFSLDFNAPASASPPPQAQSPTQVKDKKQDILSLFSAVPAQTQPAANFGASPWGQAQPQAAVQQQPTSLMGGNGAGMWGVSSGWQAAAPAAPASNVWGAPAQQQPNPLLSNNADIWGSSSSSGASDPFGSFATTTTTSGNSAKDDAFGDIWGGFK</sequence>
<dbReference type="PRINTS" id="PR00405">
    <property type="entry name" value="REVINTRACTNG"/>
</dbReference>
<dbReference type="FunFam" id="1.10.220.150:FF:000010">
    <property type="entry name" value="Stromal membrane-associated protein"/>
    <property type="match status" value="1"/>
</dbReference>
<evidence type="ECO:0000313" key="5">
    <source>
        <dbReference type="Proteomes" id="UP000054007"/>
    </source>
</evidence>
<dbReference type="InterPro" id="IPR001164">
    <property type="entry name" value="ArfGAP_dom"/>
</dbReference>
<dbReference type="InterPro" id="IPR037278">
    <property type="entry name" value="ARFGAP/RecO"/>
</dbReference>
<dbReference type="OrthoDB" id="10266696at2759"/>
<protein>
    <submittedName>
        <fullName evidence="4">ArfGap-domain-containing protein</fullName>
    </submittedName>
</protein>
<dbReference type="SUPFAM" id="SSF57863">
    <property type="entry name" value="ArfGap/RecO-like zinc finger"/>
    <property type="match status" value="1"/>
</dbReference>
<evidence type="ECO:0000256" key="1">
    <source>
        <dbReference type="PROSITE-ProRule" id="PRU00288"/>
    </source>
</evidence>
<dbReference type="GO" id="GO:0005737">
    <property type="term" value="C:cytoplasm"/>
    <property type="evidence" value="ECO:0007669"/>
    <property type="project" value="TreeGrafter"/>
</dbReference>
<dbReference type="GO" id="GO:0005096">
    <property type="term" value="F:GTPase activator activity"/>
    <property type="evidence" value="ECO:0007669"/>
    <property type="project" value="InterPro"/>
</dbReference>
<feature type="region of interest" description="Disordered" evidence="2">
    <location>
        <begin position="152"/>
        <end position="238"/>
    </location>
</feature>
<dbReference type="InterPro" id="IPR051718">
    <property type="entry name" value="ARF_GTPase-activating"/>
</dbReference>
<feature type="domain" description="Arf-GAP" evidence="3">
    <location>
        <begin position="10"/>
        <end position="131"/>
    </location>
</feature>
<keyword evidence="1" id="KW-0863">Zinc-finger</keyword>
<dbReference type="InterPro" id="IPR044732">
    <property type="entry name" value="ArfGAP_SMAP1-like"/>
</dbReference>